<dbReference type="SUPFAM" id="SSF51126">
    <property type="entry name" value="Pectin lyase-like"/>
    <property type="match status" value="2"/>
</dbReference>
<dbReference type="GO" id="GO:0004650">
    <property type="term" value="F:polygalacturonase activity"/>
    <property type="evidence" value="ECO:0007669"/>
    <property type="project" value="InterPro"/>
</dbReference>
<dbReference type="OrthoDB" id="1046782at2759"/>
<dbReference type="InterPro" id="IPR012334">
    <property type="entry name" value="Pectin_lyas_fold"/>
</dbReference>
<feature type="domain" description="Rhamnogalacturonase A/B/Epimerase-like pectate lyase" evidence="3">
    <location>
        <begin position="556"/>
        <end position="613"/>
    </location>
</feature>
<gene>
    <name evidence="4" type="ORF">BP6252_13997</name>
</gene>
<keyword evidence="4" id="KW-0456">Lyase</keyword>
<dbReference type="InterPro" id="IPR024535">
    <property type="entry name" value="RHGA/B-epi-like_pectate_lyase"/>
</dbReference>
<feature type="signal peptide" evidence="2">
    <location>
        <begin position="1"/>
        <end position="24"/>
    </location>
</feature>
<evidence type="ECO:0000313" key="4">
    <source>
        <dbReference type="EMBL" id="RDW56742.1"/>
    </source>
</evidence>
<dbReference type="PANTHER" id="PTHR33928">
    <property type="entry name" value="POLYGALACTURONASE QRT3"/>
    <property type="match status" value="1"/>
</dbReference>
<sequence length="1330" mass="144326">MASFYHRTLPLWILYFYVLAVVGASLTKDPPTYLWHQRRALKNPPVHKRQNTSSYELQQAQKLVAEAVAQQSEYNTYRVANPRRNTYESRHSATAKHKRAGEPAPPTLNTTLLAAAALVAEHHAAQKLSNGTLHNSYTAFTQLPRPLVIPSQEKRATSDYWVPLADHGVPPMGSDSSYPVYRDVTDAQFGAKGDGVTDDTAAINAAIAYGGNCGEGCLSSSTTGTLIYFPPGTYLISTPINAYYYSQLVGDPNDLPIIKTSASFIGLGRMPQMTMLRVILIYEGAIQSDVYIPNDNGNEWYVEQSNFYRQVRNLIIDITDTTTASAAGLHWQVAQATSLTNVLIMASVTDSTTTQMGIYTENGSGGFMSDCSLIGGKYGIYGGNQQYTVRDFQISAQTNSSICLIWDWGWTWSGLYLAGSPVGITLINPQAPSGQQAGSTYIMDTSFDGTATAIEAKFEESTILDTSIITLDNVGVYNVDTMVQYSNGNSLALPVSDVDFVVIGNLEVFGAQNYGQYTVLVQEPPPSLLGTATSWYRDSYFTKSRPQYEDLTTDSIVSVKDHGAMGDGVTDDTASIISALALATTSNLIYFPPGSYIISSTIVIPPHARITGQVWSQLVASGSHFADMASPKPMIQVGTAGDVGTVEISDMLFTSIGELPGLIMVEWNVQAETQGSVGIWDSHFRVGGAYGTKLQVAECPMTESIQTACMAAAMMLHITPEANGYFENMWAWVADHDIDDAANTQITVAVARGILIESTQGPTWFYGTASEHSMLYQYNFYNATNTFAGMIQTESPYFQFTTATESPGPFKSSVGLFTNDPVFPDSTCTASSELCNFGWAVIIEDNTNLTVAGAGLYSWYDNYLETCVDTQNCQQRLVLDSGGNSGLYLWNLITIGAVEMISNTYTNETILAKNNTQAIAHPFWSALGGYLDDYAPKVLSCAWNDTRAACEMEFNCDLTLTFDSVSSLQQALGSFPDQCVDYYMLNTLYTILEGSMTNYTAANAGYDSVFGDYVTYTKEMVPDALQAFMAGSTPSAPDGGPGNKYFSCTCEGFGGTSTQQCPFTYTQLQGALSFTMTYTLVDAAGFYNDLQTNYAINQSWVTFADIGGPGRPTICRYGTDSCGDPTDYRYVNVPQAVSSDQITVTNPKSVITSALPTISTLENTLLARQMDVNLGQWTGSFDDLVQTLSMPVFMIQQAVIAMASVKAIGEQEAKQKKIDLILEILGIAFIFIPFLDDLAPELEALDGVFETIATVGNVALGVQSIISDPTSAPMEILGLLTGSGVRTEEDFATMAAARRSLSDQDVTDIGANFKKADTEFQDTVKPSCRI</sequence>
<name>A0A3D8Q4K5_9HELO</name>
<evidence type="ECO:0000256" key="1">
    <source>
        <dbReference type="SAM" id="MobiDB-lite"/>
    </source>
</evidence>
<dbReference type="Pfam" id="PF12708">
    <property type="entry name" value="Pect-lyase_RHGA_epim"/>
    <property type="match status" value="2"/>
</dbReference>
<dbReference type="Proteomes" id="UP000256645">
    <property type="component" value="Unassembled WGS sequence"/>
</dbReference>
<protein>
    <submittedName>
        <fullName evidence="4">Pectin lyase fold factor</fullName>
    </submittedName>
</protein>
<accession>A0A3D8Q4K5</accession>
<feature type="domain" description="Rhamnogalacturonase A/B/Epimerase-like pectate lyase" evidence="3">
    <location>
        <begin position="188"/>
        <end position="424"/>
    </location>
</feature>
<dbReference type="InterPro" id="IPR011050">
    <property type="entry name" value="Pectin_lyase_fold/virulence"/>
</dbReference>
<dbReference type="FunFam" id="2.160.20.10:FF:000049">
    <property type="entry name" value="Putative exo-beta-1,3-glucanase"/>
    <property type="match status" value="1"/>
</dbReference>
<feature type="region of interest" description="Disordered" evidence="1">
    <location>
        <begin position="81"/>
        <end position="106"/>
    </location>
</feature>
<dbReference type="STRING" id="1849047.A0A3D8Q4K5"/>
<dbReference type="GO" id="GO:0016829">
    <property type="term" value="F:lyase activity"/>
    <property type="evidence" value="ECO:0007669"/>
    <property type="project" value="UniProtKB-KW"/>
</dbReference>
<dbReference type="Gene3D" id="2.160.20.10">
    <property type="entry name" value="Single-stranded right-handed beta-helix, Pectin lyase-like"/>
    <property type="match status" value="2"/>
</dbReference>
<comment type="caution">
    <text evidence="4">The sequence shown here is derived from an EMBL/GenBank/DDBJ whole genome shotgun (WGS) entry which is preliminary data.</text>
</comment>
<proteinExistence type="predicted"/>
<keyword evidence="5" id="KW-1185">Reference proteome</keyword>
<dbReference type="EMBL" id="PDLM01000030">
    <property type="protein sequence ID" value="RDW56742.1"/>
    <property type="molecule type" value="Genomic_DNA"/>
</dbReference>
<reference evidence="4 5" key="1">
    <citation type="journal article" date="2018" name="IMA Fungus">
        <title>IMA Genome-F 9: Draft genome sequence of Annulohypoxylon stygium, Aspergillus mulundensis, Berkeleyomyces basicola (syn. Thielaviopsis basicola), Ceratocystis smalleyi, two Cercospora beticola strains, Coleophoma cylindrospora, Fusarium fracticaudum, Phialophora cf. hyalina, and Morchella septimelata.</title>
        <authorList>
            <person name="Wingfield B.D."/>
            <person name="Bills G.F."/>
            <person name="Dong Y."/>
            <person name="Huang W."/>
            <person name="Nel W.J."/>
            <person name="Swalarsk-Parry B.S."/>
            <person name="Vaghefi N."/>
            <person name="Wilken P.M."/>
            <person name="An Z."/>
            <person name="de Beer Z.W."/>
            <person name="De Vos L."/>
            <person name="Chen L."/>
            <person name="Duong T.A."/>
            <person name="Gao Y."/>
            <person name="Hammerbacher A."/>
            <person name="Kikkert J.R."/>
            <person name="Li Y."/>
            <person name="Li H."/>
            <person name="Li K."/>
            <person name="Li Q."/>
            <person name="Liu X."/>
            <person name="Ma X."/>
            <person name="Naidoo K."/>
            <person name="Pethybridge S.J."/>
            <person name="Sun J."/>
            <person name="Steenkamp E.T."/>
            <person name="van der Nest M.A."/>
            <person name="van Wyk S."/>
            <person name="Wingfield M.J."/>
            <person name="Xiong C."/>
            <person name="Yue Q."/>
            <person name="Zhang X."/>
        </authorList>
    </citation>
    <scope>NUCLEOTIDE SEQUENCE [LARGE SCALE GENOMIC DNA]</scope>
    <source>
        <strain evidence="4 5">BP6252</strain>
    </source>
</reference>
<dbReference type="PANTHER" id="PTHR33928:SF2">
    <property type="entry name" value="PECTATE LYASE SUPERFAMILY PROTEIN DOMAIN-CONTAINING PROTEIN-RELATED"/>
    <property type="match status" value="1"/>
</dbReference>
<evidence type="ECO:0000256" key="2">
    <source>
        <dbReference type="SAM" id="SignalP"/>
    </source>
</evidence>
<dbReference type="CDD" id="cd23668">
    <property type="entry name" value="GH55_beta13glucanase-like"/>
    <property type="match status" value="1"/>
</dbReference>
<keyword evidence="2" id="KW-0732">Signal</keyword>
<evidence type="ECO:0000313" key="5">
    <source>
        <dbReference type="Proteomes" id="UP000256645"/>
    </source>
</evidence>
<evidence type="ECO:0000259" key="3">
    <source>
        <dbReference type="Pfam" id="PF12708"/>
    </source>
</evidence>
<organism evidence="4 5">
    <name type="scientific">Coleophoma cylindrospora</name>
    <dbReference type="NCBI Taxonomy" id="1849047"/>
    <lineage>
        <taxon>Eukaryota</taxon>
        <taxon>Fungi</taxon>
        <taxon>Dikarya</taxon>
        <taxon>Ascomycota</taxon>
        <taxon>Pezizomycotina</taxon>
        <taxon>Leotiomycetes</taxon>
        <taxon>Helotiales</taxon>
        <taxon>Dermateaceae</taxon>
        <taxon>Coleophoma</taxon>
    </lineage>
</organism>
<dbReference type="InterPro" id="IPR039279">
    <property type="entry name" value="QRT3-like"/>
</dbReference>
<feature type="chain" id="PRO_5017770064" evidence="2">
    <location>
        <begin position="25"/>
        <end position="1330"/>
    </location>
</feature>